<feature type="domain" description="Glycosyl transferase family 1" evidence="3">
    <location>
        <begin position="208"/>
        <end position="373"/>
    </location>
</feature>
<dbReference type="Gene3D" id="3.40.50.2000">
    <property type="entry name" value="Glycogen Phosphorylase B"/>
    <property type="match status" value="2"/>
</dbReference>
<dbReference type="CDD" id="cd03801">
    <property type="entry name" value="GT4_PimA-like"/>
    <property type="match status" value="1"/>
</dbReference>
<dbReference type="Pfam" id="PF00534">
    <property type="entry name" value="Glycos_transf_1"/>
    <property type="match status" value="1"/>
</dbReference>
<dbReference type="PANTHER" id="PTHR12526">
    <property type="entry name" value="GLYCOSYLTRANSFERASE"/>
    <property type="match status" value="1"/>
</dbReference>
<dbReference type="GO" id="GO:0016757">
    <property type="term" value="F:glycosyltransferase activity"/>
    <property type="evidence" value="ECO:0007669"/>
    <property type="project" value="UniProtKB-KW"/>
</dbReference>
<feature type="domain" description="Glycosyltransferase subfamily 4-like N-terminal" evidence="4">
    <location>
        <begin position="45"/>
        <end position="196"/>
    </location>
</feature>
<dbReference type="SUPFAM" id="SSF53756">
    <property type="entry name" value="UDP-Glycosyltransferase/glycogen phosphorylase"/>
    <property type="match status" value="1"/>
</dbReference>
<protein>
    <submittedName>
        <fullName evidence="5">Glycosyl transferase, group 1</fullName>
    </submittedName>
</protein>
<dbReference type="InterPro" id="IPR001296">
    <property type="entry name" value="Glyco_trans_1"/>
</dbReference>
<keyword evidence="1" id="KW-0328">Glycosyltransferase</keyword>
<accession>A0A6J4M8L6</accession>
<dbReference type="AlphaFoldDB" id="A0A6J4M8L6"/>
<dbReference type="EMBL" id="CADCUB010000145">
    <property type="protein sequence ID" value="CAA9351778.1"/>
    <property type="molecule type" value="Genomic_DNA"/>
</dbReference>
<proteinExistence type="predicted"/>
<evidence type="ECO:0000259" key="4">
    <source>
        <dbReference type="Pfam" id="PF13579"/>
    </source>
</evidence>
<gene>
    <name evidence="5" type="ORF">AVDCRST_MAG07-3068</name>
</gene>
<keyword evidence="2 5" id="KW-0808">Transferase</keyword>
<name>A0A6J4M8L6_9ACTN</name>
<dbReference type="InterPro" id="IPR028098">
    <property type="entry name" value="Glyco_trans_4-like_N"/>
</dbReference>
<sequence>MSGAVRGVAARPRLPGVRLPGVQLPRRRSRTRRSICLYTPSRDASGMGAHMLDLTAEYAADADVTLMAWPTEPGRRMLAEAARLGARTVPLLHPRDPGFGPAVERALTSVPTDVFHVHVGFGREDFDGARAARRAGVPAVLQTQHFPWLLGSHKHRAPFFHAIEPVDQLITVSRQQRATYERIGVPPERMVTVPNGIRSRGRGPGRAAARRALGLDPGQPVVLSVGRLNVMKGHRYLVAAVPEIARRVPDVAVVVIGAGHLEGALRAQADELGVGDRVHLPGHRPDARMLLDAADVFALPSRSEGMPLALLEAMDAGLPVVATRVIGSAEVVAEGETGLLVRPRDPAALAAAVAGLLADPATARRYGRAGRERYLSHFTSARMAADTRALYEQVLRRTGVER</sequence>
<organism evidence="5">
    <name type="scientific">uncultured Frankineae bacterium</name>
    <dbReference type="NCBI Taxonomy" id="437475"/>
    <lineage>
        <taxon>Bacteria</taxon>
        <taxon>Bacillati</taxon>
        <taxon>Actinomycetota</taxon>
        <taxon>Actinomycetes</taxon>
        <taxon>Frankiales</taxon>
        <taxon>environmental samples</taxon>
    </lineage>
</organism>
<evidence type="ECO:0000256" key="2">
    <source>
        <dbReference type="ARBA" id="ARBA00022679"/>
    </source>
</evidence>
<dbReference type="PANTHER" id="PTHR12526:SF510">
    <property type="entry name" value="D-INOSITOL 3-PHOSPHATE GLYCOSYLTRANSFERASE"/>
    <property type="match status" value="1"/>
</dbReference>
<evidence type="ECO:0000313" key="5">
    <source>
        <dbReference type="EMBL" id="CAA9351778.1"/>
    </source>
</evidence>
<dbReference type="Pfam" id="PF13579">
    <property type="entry name" value="Glyco_trans_4_4"/>
    <property type="match status" value="1"/>
</dbReference>
<reference evidence="5" key="1">
    <citation type="submission" date="2020-02" db="EMBL/GenBank/DDBJ databases">
        <authorList>
            <person name="Meier V. D."/>
        </authorList>
    </citation>
    <scope>NUCLEOTIDE SEQUENCE</scope>
    <source>
        <strain evidence="5">AVDCRST_MAG07</strain>
    </source>
</reference>
<evidence type="ECO:0000256" key="1">
    <source>
        <dbReference type="ARBA" id="ARBA00022676"/>
    </source>
</evidence>
<evidence type="ECO:0000259" key="3">
    <source>
        <dbReference type="Pfam" id="PF00534"/>
    </source>
</evidence>